<feature type="region of interest" description="Disordered" evidence="5">
    <location>
        <begin position="221"/>
        <end position="241"/>
    </location>
</feature>
<evidence type="ECO:0000313" key="10">
    <source>
        <dbReference type="Proteomes" id="UP000002009"/>
    </source>
</evidence>
<dbReference type="InterPro" id="IPR011989">
    <property type="entry name" value="ARM-like"/>
</dbReference>
<feature type="compositionally biased region" description="Pro residues" evidence="5">
    <location>
        <begin position="230"/>
        <end position="240"/>
    </location>
</feature>
<evidence type="ECO:0000313" key="9">
    <source>
        <dbReference type="EMBL" id="ACO69775.1"/>
    </source>
</evidence>
<dbReference type="GO" id="GO:0005634">
    <property type="term" value="C:nucleus"/>
    <property type="evidence" value="ECO:0007669"/>
    <property type="project" value="TreeGrafter"/>
</dbReference>
<evidence type="ECO:0000256" key="4">
    <source>
        <dbReference type="ARBA" id="ARBA00022942"/>
    </source>
</evidence>
<dbReference type="EMBL" id="CP001576">
    <property type="protein sequence ID" value="ACO69775.1"/>
    <property type="molecule type" value="Genomic_DNA"/>
</dbReference>
<dbReference type="InterPro" id="IPR016024">
    <property type="entry name" value="ARM-type_fold"/>
</dbReference>
<keyword evidence="3" id="KW-0677">Repeat</keyword>
<dbReference type="Pfam" id="PF13001">
    <property type="entry name" value="ECM29_N"/>
    <property type="match status" value="1"/>
</dbReference>
<dbReference type="Pfam" id="PF23271">
    <property type="entry name" value="HEAT_GCN1"/>
    <property type="match status" value="1"/>
</dbReference>
<dbReference type="Gene3D" id="1.25.10.10">
    <property type="entry name" value="Leucine-rich Repeat Variant"/>
    <property type="match status" value="2"/>
</dbReference>
<keyword evidence="10" id="KW-1185">Reference proteome</keyword>
<dbReference type="InterPro" id="IPR055443">
    <property type="entry name" value="HEAT_ECM29"/>
</dbReference>
<evidence type="ECO:0000256" key="5">
    <source>
        <dbReference type="SAM" id="MobiDB-lite"/>
    </source>
</evidence>
<dbReference type="OrthoDB" id="16066at2759"/>
<evidence type="ECO:0000256" key="2">
    <source>
        <dbReference type="ARBA" id="ARBA00022490"/>
    </source>
</evidence>
<dbReference type="GO" id="GO:0036503">
    <property type="term" value="P:ERAD pathway"/>
    <property type="evidence" value="ECO:0007669"/>
    <property type="project" value="TreeGrafter"/>
</dbReference>
<protein>
    <submittedName>
        <fullName evidence="9">Uncharacterized protein</fullName>
    </submittedName>
</protein>
<gene>
    <name evidence="9" type="ORF">MICPUN_86084</name>
</gene>
<proteinExistence type="predicted"/>
<dbReference type="GO" id="GO:0005737">
    <property type="term" value="C:cytoplasm"/>
    <property type="evidence" value="ECO:0007669"/>
    <property type="project" value="UniProtKB-SubCell"/>
</dbReference>
<accession>C1FH76</accession>
<feature type="non-terminal residue" evidence="9">
    <location>
        <position position="1720"/>
    </location>
</feature>
<dbReference type="KEGG" id="mis:MICPUN_86084"/>
<evidence type="ECO:0000259" key="6">
    <source>
        <dbReference type="Pfam" id="PF13001"/>
    </source>
</evidence>
<dbReference type="InterPro" id="IPR057546">
    <property type="entry name" value="HEAT_GCN1"/>
</dbReference>
<dbReference type="OMA" id="CRIKDIE"/>
<feature type="non-terminal residue" evidence="9">
    <location>
        <position position="1"/>
    </location>
</feature>
<dbReference type="GO" id="GO:0060090">
    <property type="term" value="F:molecular adaptor activity"/>
    <property type="evidence" value="ECO:0007669"/>
    <property type="project" value="InterPro"/>
</dbReference>
<feature type="domain" description="Proteasome adapter and scaffold protein ECM29 HEAT-repeat" evidence="8">
    <location>
        <begin position="1365"/>
        <end position="1526"/>
    </location>
</feature>
<dbReference type="FunCoup" id="C1FH76">
    <property type="interactions" value="1833"/>
</dbReference>
<dbReference type="InterPro" id="IPR024372">
    <property type="entry name" value="Ecm29_N"/>
</dbReference>
<evidence type="ECO:0000256" key="3">
    <source>
        <dbReference type="ARBA" id="ARBA00022737"/>
    </source>
</evidence>
<dbReference type="Pfam" id="PF24492">
    <property type="entry name" value="HEAT_ECM29"/>
    <property type="match status" value="1"/>
</dbReference>
<dbReference type="RefSeq" id="XP_002508517.1">
    <property type="nucleotide sequence ID" value="XM_002508471.1"/>
</dbReference>
<dbReference type="InParanoid" id="C1FH76"/>
<dbReference type="STRING" id="296587.C1FH76"/>
<dbReference type="Proteomes" id="UP000002009">
    <property type="component" value="Chromosome 10"/>
</dbReference>
<dbReference type="GO" id="GO:0043248">
    <property type="term" value="P:proteasome assembly"/>
    <property type="evidence" value="ECO:0007669"/>
    <property type="project" value="InterPro"/>
</dbReference>
<keyword evidence="2" id="KW-0963">Cytoplasm</keyword>
<feature type="domain" description="Stalled ribosome sensor GCN1-like HEAT repeats region" evidence="7">
    <location>
        <begin position="1177"/>
        <end position="1296"/>
    </location>
</feature>
<dbReference type="eggNOG" id="KOG0915">
    <property type="taxonomic scope" value="Eukaryota"/>
</dbReference>
<comment type="subcellular location">
    <subcellularLocation>
        <location evidence="1">Cytoplasm</location>
    </subcellularLocation>
</comment>
<evidence type="ECO:0000259" key="8">
    <source>
        <dbReference type="Pfam" id="PF24492"/>
    </source>
</evidence>
<dbReference type="SUPFAM" id="SSF48371">
    <property type="entry name" value="ARM repeat"/>
    <property type="match status" value="2"/>
</dbReference>
<reference evidence="9 10" key="1">
    <citation type="journal article" date="2009" name="Science">
        <title>Green evolution and dynamic adaptations revealed by genomes of the marine picoeukaryotes Micromonas.</title>
        <authorList>
            <person name="Worden A.Z."/>
            <person name="Lee J.H."/>
            <person name="Mock T."/>
            <person name="Rouze P."/>
            <person name="Simmons M.P."/>
            <person name="Aerts A.L."/>
            <person name="Allen A.E."/>
            <person name="Cuvelier M.L."/>
            <person name="Derelle E."/>
            <person name="Everett M.V."/>
            <person name="Foulon E."/>
            <person name="Grimwood J."/>
            <person name="Gundlach H."/>
            <person name="Henrissat B."/>
            <person name="Napoli C."/>
            <person name="McDonald S.M."/>
            <person name="Parker M.S."/>
            <person name="Rombauts S."/>
            <person name="Salamov A."/>
            <person name="Von Dassow P."/>
            <person name="Badger J.H."/>
            <person name="Coutinho P.M."/>
            <person name="Demir E."/>
            <person name="Dubchak I."/>
            <person name="Gentemann C."/>
            <person name="Eikrem W."/>
            <person name="Gready J.E."/>
            <person name="John U."/>
            <person name="Lanier W."/>
            <person name="Lindquist E.A."/>
            <person name="Lucas S."/>
            <person name="Mayer K.F."/>
            <person name="Moreau H."/>
            <person name="Not F."/>
            <person name="Otillar R."/>
            <person name="Panaud O."/>
            <person name="Pangilinan J."/>
            <person name="Paulsen I."/>
            <person name="Piegu B."/>
            <person name="Poliakov A."/>
            <person name="Robbens S."/>
            <person name="Schmutz J."/>
            <person name="Toulza E."/>
            <person name="Wyss T."/>
            <person name="Zelensky A."/>
            <person name="Zhou K."/>
            <person name="Armbrust E.V."/>
            <person name="Bhattacharya D."/>
            <person name="Goodenough U.W."/>
            <person name="Van de Peer Y."/>
            <person name="Grigoriev I.V."/>
        </authorList>
    </citation>
    <scope>NUCLEOTIDE SEQUENCE [LARGE SCALE GENOMIC DNA]</scope>
    <source>
        <strain evidence="10">RCC299 / NOUM17</strain>
    </source>
</reference>
<dbReference type="PANTHER" id="PTHR23346">
    <property type="entry name" value="TRANSLATIONAL ACTIVATOR GCN1-RELATED"/>
    <property type="match status" value="1"/>
</dbReference>
<feature type="region of interest" description="Disordered" evidence="5">
    <location>
        <begin position="821"/>
        <end position="864"/>
    </location>
</feature>
<dbReference type="GeneID" id="8246795"/>
<feature type="domain" description="Proteasome component Ecm29 N-terminal" evidence="6">
    <location>
        <begin position="18"/>
        <end position="530"/>
    </location>
</feature>
<name>C1FH76_MICCC</name>
<dbReference type="GO" id="GO:0000502">
    <property type="term" value="C:proteasome complex"/>
    <property type="evidence" value="ECO:0007669"/>
    <property type="project" value="UniProtKB-KW"/>
</dbReference>
<sequence length="1720" mass="181078">ASEMASPAPTEAEELAALNKALTALGFTDDVKLERFLHVLMPRVIDQMASKHESTKRKVLEILSHVNKRIKAVPAMPLPLEDLTALYVNEERPPTVRNFALIYVEQAHARATPEDRAAQILPLLKGVGARPKQAADIICRLAIQALAVPERHVRVPVNDMEFMTVARDRAAFVAHALLYLMYQPNTSGHAPVAAPAPSPAEQAARAVANVAGVAPGPASDGPAAASLAAAPPPPTAPPGMSPASVERVLTHYLVAACDADHEVAKRGEELLRRRCVWDTNRPTVDLEDGAIVSKLYRAFLGDPESVPIESRANPASPALKLRLIALMCRSVAAANAFPHTVQAIFTGLYGAGTNLRMKAAAMELAVWVLRHATDSQLAQAAPLLFSGMIKLLDGETKGAAASGGIAAGGVASLRGFCYQALGQLATRLPRLVVGTPDLAARVFTALGTEPEAVRPSVQTAARSLASAYKGCGGGVAMAIEGLLLSSIDAGAAGGGDDAGGVGARRLVAAQWARDLFPFAHAPARYLCVVACGDEKQDVREVGRAGLRPPDGEGDEFARARRGRLAKRDEDSDNAGAGVGSLPAAATFLDYLASRHPELSKPASLASKLPLPPLAMAAALDFVRLCVANDSANDSPVDPKASSPPGYRRFLERCMVKSAPGDLTAAAATAIVELIERDRASVVDGDDAASLNGIARHFAGAVDGPTRQVAAKICGALASRLAPAPTAAVAELDRLLAIAGKDGVKAGSEVHGRFEDQDGALRAAGYVAAAGNSEPLRLQNPPFPPGKVIEALDVFVAVAGCRNPTLAGTAVEAIGHVGMTGLPDLPRAPPVAEGDGDGNGDKNGDKNGTTAARSDGIPDDGDAPSGTMDLLVRRLARVMTKISDPGAAQRAARAAGHVIAGGCAPADAAFLVDALFKLAGTKSEETRVAVGEALCFAFGGVGVTAEGWLFGSFASLAEFTEKTSVEKTSSSKAAAAAETGSAGDGVFAGTDAIRDKILDAIFQRYLYSSRSEERCAACAWLLALVLHTRRHPRLLSMLSEIQEAFGSLLGDQNELTQEMASRGVSVVYELGTEEQRKELLGSLMGVLSGESQRKRRVKLDDDTQVFQEGTIKIDDKELAKKSDGDAPAGSTGGGSLSTYKELCSIVTDIGQPDLIYKFMDLANYQAMLNSSKGAAYGFAGIAKRAGDALAPHLAKLLPKLYRMQHDPSPNMREAVKGIWQAVVDDPKGAVDAHFSAVMEELLSECGSRMWRARQSSASALAELLSGRRFAEVEPYLERVWEASLRSIDDIKETVREAGKTLCRASRGLTVRLCDSHHSSPAETRATIEKTLPMLLNKGLNSTVREVQALAMDVVMNVAKHAGSAELGPHIPTMVTCLLEALSSMEDSRLNYIEQHAPAIGLSQERLEHARLQSAKASPMGETLDLLMNHVDDEVMKELVPAVGGVLRSGVGLNTRAGAARFLSRLCLRRGSLVRPHAGKLFKSLLSAAETDKSASVFAAMVSAVAAVARHATEARVNQLVEDVAAAYESVDDDNHERRATLAAALALELSRNASDALRDHATKILPLAFVGRFDADDKRRKKWEEVWEENSSGASSTVRLYLDEILASALARLGSSQYQIKRQGASALAGLATAAPDVVAGKAPEMLAALTKELPGRVWEGKESLLPAVADVVEKCPAAALTFGGDEVVAALVAEAARKKSSYREAALRALDRSLAALAGP</sequence>
<keyword evidence="4" id="KW-0647">Proteasome</keyword>
<evidence type="ECO:0000259" key="7">
    <source>
        <dbReference type="Pfam" id="PF23271"/>
    </source>
</evidence>
<dbReference type="PANTHER" id="PTHR23346:SF19">
    <property type="entry name" value="PROTEASOME ADAPTER AND SCAFFOLD PROTEIN ECM29"/>
    <property type="match status" value="1"/>
</dbReference>
<evidence type="ECO:0000256" key="1">
    <source>
        <dbReference type="ARBA" id="ARBA00004496"/>
    </source>
</evidence>
<organism evidence="9 10">
    <name type="scientific">Micromonas commoda (strain RCC299 / NOUM17 / CCMP2709)</name>
    <name type="common">Picoplanktonic green alga</name>
    <dbReference type="NCBI Taxonomy" id="296587"/>
    <lineage>
        <taxon>Eukaryota</taxon>
        <taxon>Viridiplantae</taxon>
        <taxon>Chlorophyta</taxon>
        <taxon>Mamiellophyceae</taxon>
        <taxon>Mamiellales</taxon>
        <taxon>Mamiellaceae</taxon>
        <taxon>Micromonas</taxon>
    </lineage>
</organism>